<sequence>MPRLNKPRPPRRPTRPSPAPRDARAPQLAPAIGRRLDARLKLALGDAQPPASLQCAGALLQALRQTYPDDLGRWFPLVPEQAPVRARDVSRELGLDLSDLRVLYRALRVTWLAELVFGGREQARQWLCSPKRRLLGRVPLALCQHGRHAGMIEQWLVNIDEGNGP</sequence>
<evidence type="ECO:0000313" key="4">
    <source>
        <dbReference type="Proteomes" id="UP001161276"/>
    </source>
</evidence>
<dbReference type="Pfam" id="PF09722">
    <property type="entry name" value="Xre_MbcA_ParS_C"/>
    <property type="match status" value="1"/>
</dbReference>
<reference evidence="3" key="1">
    <citation type="submission" date="2022-09" db="EMBL/GenBank/DDBJ databases">
        <title>Intensive care unit water sources are persistently colonized with multi-drug resistant bacteria and are the site of extensive horizontal gene transfer of antibiotic resistance genes.</title>
        <authorList>
            <person name="Diorio-Toth L."/>
        </authorList>
    </citation>
    <scope>NUCLEOTIDE SEQUENCE</scope>
    <source>
        <strain evidence="3">GD03676</strain>
    </source>
</reference>
<organism evidence="3 4">
    <name type="scientific">Achromobacter marplatensis</name>
    <dbReference type="NCBI Taxonomy" id="470868"/>
    <lineage>
        <taxon>Bacteria</taxon>
        <taxon>Pseudomonadati</taxon>
        <taxon>Pseudomonadota</taxon>
        <taxon>Betaproteobacteria</taxon>
        <taxon>Burkholderiales</taxon>
        <taxon>Alcaligenaceae</taxon>
        <taxon>Achromobacter</taxon>
    </lineage>
</organism>
<name>A0AA42WH05_9BURK</name>
<feature type="domain" description="Antitoxin Xre/MbcA/ParS-like toxin-binding" evidence="2">
    <location>
        <begin position="113"/>
        <end position="162"/>
    </location>
</feature>
<feature type="compositionally biased region" description="Basic residues" evidence="1">
    <location>
        <begin position="1"/>
        <end position="14"/>
    </location>
</feature>
<protein>
    <submittedName>
        <fullName evidence="3">MbcA/ParS/Xre antitoxin family protein</fullName>
    </submittedName>
</protein>
<evidence type="ECO:0000256" key="1">
    <source>
        <dbReference type="SAM" id="MobiDB-lite"/>
    </source>
</evidence>
<dbReference type="RefSeq" id="WP_006222012.1">
    <property type="nucleotide sequence ID" value="NZ_ALJE01000002.1"/>
</dbReference>
<dbReference type="Proteomes" id="UP001161276">
    <property type="component" value="Unassembled WGS sequence"/>
</dbReference>
<feature type="region of interest" description="Disordered" evidence="1">
    <location>
        <begin position="1"/>
        <end position="27"/>
    </location>
</feature>
<evidence type="ECO:0000313" key="3">
    <source>
        <dbReference type="EMBL" id="MDH2054056.1"/>
    </source>
</evidence>
<proteinExistence type="predicted"/>
<dbReference type="AlphaFoldDB" id="A0AA42WH05"/>
<gene>
    <name evidence="3" type="ORF">N5K24_26895</name>
</gene>
<accession>A0AA42WH05</accession>
<dbReference type="EMBL" id="JAOCKG010000018">
    <property type="protein sequence ID" value="MDH2054056.1"/>
    <property type="molecule type" value="Genomic_DNA"/>
</dbReference>
<comment type="caution">
    <text evidence="3">The sequence shown here is derived from an EMBL/GenBank/DDBJ whole genome shotgun (WGS) entry which is preliminary data.</text>
</comment>
<evidence type="ECO:0000259" key="2">
    <source>
        <dbReference type="Pfam" id="PF09722"/>
    </source>
</evidence>
<dbReference type="InterPro" id="IPR024467">
    <property type="entry name" value="Xre/MbcA/ParS-like_toxin-bd"/>
</dbReference>